<keyword evidence="3" id="KW-1185">Reference proteome</keyword>
<evidence type="ECO:0000313" key="2">
    <source>
        <dbReference type="EMBL" id="GAD76771.1"/>
    </source>
</evidence>
<organism evidence="2 3">
    <name type="scientific">Vibrio azureus NBRC 104587</name>
    <dbReference type="NCBI Taxonomy" id="1219077"/>
    <lineage>
        <taxon>Bacteria</taxon>
        <taxon>Pseudomonadati</taxon>
        <taxon>Pseudomonadota</taxon>
        <taxon>Gammaproteobacteria</taxon>
        <taxon>Vibrionales</taxon>
        <taxon>Vibrionaceae</taxon>
        <taxon>Vibrio</taxon>
    </lineage>
</organism>
<comment type="caution">
    <text evidence="2">The sequence shown here is derived from an EMBL/GenBank/DDBJ whole genome shotgun (WGS) entry which is preliminary data.</text>
</comment>
<dbReference type="Pfam" id="PF13673">
    <property type="entry name" value="Acetyltransf_10"/>
    <property type="match status" value="1"/>
</dbReference>
<dbReference type="EMBL" id="BATL01000052">
    <property type="protein sequence ID" value="GAD76771.1"/>
    <property type="molecule type" value="Genomic_DNA"/>
</dbReference>
<dbReference type="PANTHER" id="PTHR43451:SF1">
    <property type="entry name" value="ACETYLTRANSFERASE"/>
    <property type="match status" value="1"/>
</dbReference>
<dbReference type="CDD" id="cd04301">
    <property type="entry name" value="NAT_SF"/>
    <property type="match status" value="1"/>
</dbReference>
<dbReference type="Gene3D" id="3.40.630.30">
    <property type="match status" value="1"/>
</dbReference>
<dbReference type="InterPro" id="IPR016181">
    <property type="entry name" value="Acyl_CoA_acyltransferase"/>
</dbReference>
<accession>U3AA24</accession>
<dbReference type="InterPro" id="IPR000182">
    <property type="entry name" value="GNAT_dom"/>
</dbReference>
<dbReference type="AlphaFoldDB" id="U3AA24"/>
<dbReference type="OrthoDB" id="9789605at2"/>
<dbReference type="SUPFAM" id="SSF55729">
    <property type="entry name" value="Acyl-CoA N-acyltransferases (Nat)"/>
    <property type="match status" value="1"/>
</dbReference>
<dbReference type="eggNOG" id="COG0456">
    <property type="taxonomic scope" value="Bacteria"/>
</dbReference>
<dbReference type="PROSITE" id="PS51186">
    <property type="entry name" value="GNAT"/>
    <property type="match status" value="1"/>
</dbReference>
<dbReference type="Proteomes" id="UP000016567">
    <property type="component" value="Unassembled WGS sequence"/>
</dbReference>
<dbReference type="InterPro" id="IPR052564">
    <property type="entry name" value="N-acetyltrans/Recomb-assoc"/>
</dbReference>
<reference evidence="2 3" key="1">
    <citation type="submission" date="2013-09" db="EMBL/GenBank/DDBJ databases">
        <title>Whole genome shotgun sequence of Vibrio azureus NBRC 104587.</title>
        <authorList>
            <person name="Isaki S."/>
            <person name="Hosoyama A."/>
            <person name="Numata M."/>
            <person name="Hashimoto M."/>
            <person name="Hosoyama Y."/>
            <person name="Tsuchikane K."/>
            <person name="Noguchi M."/>
            <person name="Hirakata S."/>
            <person name="Ichikawa N."/>
            <person name="Ohji S."/>
            <person name="Yamazoe A."/>
            <person name="Fujita N."/>
        </authorList>
    </citation>
    <scope>NUCLEOTIDE SEQUENCE [LARGE SCALE GENOMIC DNA]</scope>
    <source>
        <strain evidence="2 3">NBRC 104587</strain>
    </source>
</reference>
<dbReference type="PANTHER" id="PTHR43451">
    <property type="entry name" value="ACETYLTRANSFERASE (GNAT) FAMILY PROTEIN"/>
    <property type="match status" value="1"/>
</dbReference>
<evidence type="ECO:0000259" key="1">
    <source>
        <dbReference type="PROSITE" id="PS51186"/>
    </source>
</evidence>
<name>U3AA24_9VIBR</name>
<dbReference type="GO" id="GO:0016747">
    <property type="term" value="F:acyltransferase activity, transferring groups other than amino-acyl groups"/>
    <property type="evidence" value="ECO:0007669"/>
    <property type="project" value="InterPro"/>
</dbReference>
<dbReference type="RefSeq" id="WP_021710518.1">
    <property type="nucleotide sequence ID" value="NZ_BAOB01000165.1"/>
</dbReference>
<proteinExistence type="predicted"/>
<evidence type="ECO:0000313" key="3">
    <source>
        <dbReference type="Proteomes" id="UP000016567"/>
    </source>
</evidence>
<sequence length="156" mass="17713">MSITIRKAELTDIKAISELLTHLTQKYVCPTCEPSIHQVLLQSMSEENLHTYLTGNYFYMVAVSPKNNVVGVAGIRDYQHLLHLFIDDKYQGKGLSRTLWQAVKEVSLQNGNSGFFTTNSALNAEKVYLKFGFKRVADIRNREGMIDIPMSLEINQ</sequence>
<feature type="domain" description="N-acetyltransferase" evidence="1">
    <location>
        <begin position="3"/>
        <end position="155"/>
    </location>
</feature>
<dbReference type="STRING" id="1219077.VAZ01S_052_00140"/>
<protein>
    <recommendedName>
        <fullName evidence="1">N-acetyltransferase domain-containing protein</fullName>
    </recommendedName>
</protein>
<gene>
    <name evidence="2" type="ORF">VAZ01S_052_00140</name>
</gene>